<dbReference type="GO" id="GO:0004497">
    <property type="term" value="F:monooxygenase activity"/>
    <property type="evidence" value="ECO:0007669"/>
    <property type="project" value="UniProtKB-KW"/>
</dbReference>
<evidence type="ECO:0000256" key="5">
    <source>
        <dbReference type="ARBA" id="ARBA00022989"/>
    </source>
</evidence>
<evidence type="ECO:0000256" key="8">
    <source>
        <dbReference type="ARBA" id="ARBA00023136"/>
    </source>
</evidence>
<gene>
    <name evidence="11" type="ORF">BDY17DRAFT_319840</name>
</gene>
<dbReference type="PRINTS" id="PR00463">
    <property type="entry name" value="EP450I"/>
</dbReference>
<dbReference type="GeneID" id="54477348"/>
<keyword evidence="2 9" id="KW-0349">Heme</keyword>
<dbReference type="InterPro" id="IPR036396">
    <property type="entry name" value="Cyt_P450_sf"/>
</dbReference>
<dbReference type="OrthoDB" id="1470350at2759"/>
<dbReference type="InterPro" id="IPR001128">
    <property type="entry name" value="Cyt_P450"/>
</dbReference>
<evidence type="ECO:0000256" key="7">
    <source>
        <dbReference type="ARBA" id="ARBA00023004"/>
    </source>
</evidence>
<dbReference type="InterPro" id="IPR050665">
    <property type="entry name" value="Cytochrome_P450_Monooxygen"/>
</dbReference>
<evidence type="ECO:0000256" key="3">
    <source>
        <dbReference type="ARBA" id="ARBA00022692"/>
    </source>
</evidence>
<comment type="cofactor">
    <cofactor evidence="9">
        <name>heme</name>
        <dbReference type="ChEBI" id="CHEBI:30413"/>
    </cofactor>
</comment>
<dbReference type="GO" id="GO:0016705">
    <property type="term" value="F:oxidoreductase activity, acting on paired donors, with incorporation or reduction of molecular oxygen"/>
    <property type="evidence" value="ECO:0007669"/>
    <property type="project" value="InterPro"/>
</dbReference>
<accession>A0A6A6Q7D0</accession>
<reference evidence="11" key="1">
    <citation type="journal article" date="2020" name="Stud. Mycol.">
        <title>101 Dothideomycetes genomes: a test case for predicting lifestyles and emergence of pathogens.</title>
        <authorList>
            <person name="Haridas S."/>
            <person name="Albert R."/>
            <person name="Binder M."/>
            <person name="Bloem J."/>
            <person name="Labutti K."/>
            <person name="Salamov A."/>
            <person name="Andreopoulos B."/>
            <person name="Baker S."/>
            <person name="Barry K."/>
            <person name="Bills G."/>
            <person name="Bluhm B."/>
            <person name="Cannon C."/>
            <person name="Castanera R."/>
            <person name="Culley D."/>
            <person name="Daum C."/>
            <person name="Ezra D."/>
            <person name="Gonzalez J."/>
            <person name="Henrissat B."/>
            <person name="Kuo A."/>
            <person name="Liang C."/>
            <person name="Lipzen A."/>
            <person name="Lutzoni F."/>
            <person name="Magnuson J."/>
            <person name="Mondo S."/>
            <person name="Nolan M."/>
            <person name="Ohm R."/>
            <person name="Pangilinan J."/>
            <person name="Park H.-J."/>
            <person name="Ramirez L."/>
            <person name="Alfaro M."/>
            <person name="Sun H."/>
            <person name="Tritt A."/>
            <person name="Yoshinaga Y."/>
            <person name="Zwiers L.-H."/>
            <person name="Turgeon B."/>
            <person name="Goodwin S."/>
            <person name="Spatafora J."/>
            <person name="Crous P."/>
            <person name="Grigoriev I."/>
        </authorList>
    </citation>
    <scope>NUCLEOTIDE SEQUENCE</scope>
    <source>
        <strain evidence="11">CBS 113389</strain>
    </source>
</reference>
<dbReference type="PANTHER" id="PTHR24282:SF15">
    <property type="entry name" value="CYTOCHROME P450, FAMILY 715, SUBFAMILY A, POLYPEPTIDE 1"/>
    <property type="match status" value="1"/>
</dbReference>
<keyword evidence="6" id="KW-0560">Oxidoreductase</keyword>
<dbReference type="GO" id="GO:0016020">
    <property type="term" value="C:membrane"/>
    <property type="evidence" value="ECO:0007669"/>
    <property type="project" value="UniProtKB-SubCell"/>
</dbReference>
<dbReference type="Gene3D" id="1.10.630.10">
    <property type="entry name" value="Cytochrome P450"/>
    <property type="match status" value="1"/>
</dbReference>
<proteinExistence type="predicted"/>
<dbReference type="SUPFAM" id="SSF48264">
    <property type="entry name" value="Cytochrome P450"/>
    <property type="match status" value="1"/>
</dbReference>
<evidence type="ECO:0000256" key="1">
    <source>
        <dbReference type="ARBA" id="ARBA00004370"/>
    </source>
</evidence>
<dbReference type="RefSeq" id="XP_033593856.1">
    <property type="nucleotide sequence ID" value="XM_033736346.1"/>
</dbReference>
<keyword evidence="4 9" id="KW-0479">Metal-binding</keyword>
<evidence type="ECO:0000256" key="6">
    <source>
        <dbReference type="ARBA" id="ARBA00023002"/>
    </source>
</evidence>
<name>A0A6A6Q7D0_9PEZI</name>
<protein>
    <submittedName>
        <fullName evidence="11">Putative P450 monooxygenase</fullName>
    </submittedName>
</protein>
<dbReference type="EMBL" id="MU001631">
    <property type="protein sequence ID" value="KAF2487287.1"/>
    <property type="molecule type" value="Genomic_DNA"/>
</dbReference>
<keyword evidence="7 9" id="KW-0408">Iron</keyword>
<dbReference type="PRINTS" id="PR00385">
    <property type="entry name" value="P450"/>
</dbReference>
<sequence>MQVFNAVAFGFAALLVAYAVQTYRGFASNIAAAKRSGIPYIVLPVHTFNTFWLITHPIWLWIAVRVLPRSWQYPWIDYVSPEFTWKKLYDTFRDVDSENVLLVSSAKIVYVTADPDAISQITTRRNDFPKPIEIYRSLDLYGKNVVSTEGQVWRHHRKITSPPFTEKNNHMVWQESLHQAQSMMAGWISPTETSSGPIANVASESMRLALYVISRAGFGVKLKWPHEEKTEPIPSGHTLSYKQALQTLLHSILTVILVPKWILRNSPLESHQAAYQSYAEWGLYMREMYAEKLQAMKDGEKTEGLDLMGALVEGAGINMDDNSNPDLHANADILGNAFVFILAGHETAANTLHFAILLLAMHPDSQKRLQEDLDRILGDKPVSEWDYDHDVPQLFGSMCGAVMNEELRLIPPAVNIPKSTPKDRSQTLQIRGQPAVLPPGISINLCTAAVHRNPKYWPHTSLQDLEEFRPERWFPDPSSKQSSTSTTQADSYATEEGLDFDGPDKRPDTAASLFHPAKGAYIPFSESYRSCLGRRFAQVEILAVLAVVFKTWSVELDVSDWISDEELERATPERKAEVWGKADARARDLLRNGMMTIITIQMRKGNVPMRFVKRGSERFAAK</sequence>
<evidence type="ECO:0000313" key="11">
    <source>
        <dbReference type="EMBL" id="KAF2487287.1"/>
    </source>
</evidence>
<organism evidence="11 12">
    <name type="scientific">Neohortaea acidophila</name>
    <dbReference type="NCBI Taxonomy" id="245834"/>
    <lineage>
        <taxon>Eukaryota</taxon>
        <taxon>Fungi</taxon>
        <taxon>Dikarya</taxon>
        <taxon>Ascomycota</taxon>
        <taxon>Pezizomycotina</taxon>
        <taxon>Dothideomycetes</taxon>
        <taxon>Dothideomycetidae</taxon>
        <taxon>Mycosphaerellales</taxon>
        <taxon>Teratosphaeriaceae</taxon>
        <taxon>Neohortaea</taxon>
    </lineage>
</organism>
<feature type="binding site" description="axial binding residue" evidence="9">
    <location>
        <position position="531"/>
    </location>
    <ligand>
        <name>heme</name>
        <dbReference type="ChEBI" id="CHEBI:30413"/>
    </ligand>
    <ligandPart>
        <name>Fe</name>
        <dbReference type="ChEBI" id="CHEBI:18248"/>
    </ligandPart>
</feature>
<dbReference type="PANTHER" id="PTHR24282">
    <property type="entry name" value="CYTOCHROME P450 FAMILY MEMBER"/>
    <property type="match status" value="1"/>
</dbReference>
<evidence type="ECO:0000256" key="2">
    <source>
        <dbReference type="ARBA" id="ARBA00022617"/>
    </source>
</evidence>
<keyword evidence="3" id="KW-0812">Transmembrane</keyword>
<keyword evidence="8" id="KW-0472">Membrane</keyword>
<dbReference type="Proteomes" id="UP000799767">
    <property type="component" value="Unassembled WGS sequence"/>
</dbReference>
<dbReference type="GO" id="GO:0005506">
    <property type="term" value="F:iron ion binding"/>
    <property type="evidence" value="ECO:0007669"/>
    <property type="project" value="InterPro"/>
</dbReference>
<comment type="subcellular location">
    <subcellularLocation>
        <location evidence="1">Membrane</location>
    </subcellularLocation>
</comment>
<feature type="compositionally biased region" description="Low complexity" evidence="10">
    <location>
        <begin position="475"/>
        <end position="494"/>
    </location>
</feature>
<evidence type="ECO:0000256" key="9">
    <source>
        <dbReference type="PIRSR" id="PIRSR602401-1"/>
    </source>
</evidence>
<feature type="region of interest" description="Disordered" evidence="10">
    <location>
        <begin position="472"/>
        <end position="511"/>
    </location>
</feature>
<keyword evidence="5" id="KW-1133">Transmembrane helix</keyword>
<evidence type="ECO:0000313" key="12">
    <source>
        <dbReference type="Proteomes" id="UP000799767"/>
    </source>
</evidence>
<keyword evidence="11" id="KW-0503">Monooxygenase</keyword>
<keyword evidence="12" id="KW-1185">Reference proteome</keyword>
<evidence type="ECO:0000256" key="4">
    <source>
        <dbReference type="ARBA" id="ARBA00022723"/>
    </source>
</evidence>
<dbReference type="GO" id="GO:0020037">
    <property type="term" value="F:heme binding"/>
    <property type="evidence" value="ECO:0007669"/>
    <property type="project" value="InterPro"/>
</dbReference>
<dbReference type="AlphaFoldDB" id="A0A6A6Q7D0"/>
<dbReference type="Pfam" id="PF00067">
    <property type="entry name" value="p450"/>
    <property type="match status" value="1"/>
</dbReference>
<evidence type="ECO:0000256" key="10">
    <source>
        <dbReference type="SAM" id="MobiDB-lite"/>
    </source>
</evidence>
<dbReference type="CDD" id="cd11070">
    <property type="entry name" value="CYP56-like"/>
    <property type="match status" value="1"/>
</dbReference>
<dbReference type="InterPro" id="IPR002401">
    <property type="entry name" value="Cyt_P450_E_grp-I"/>
</dbReference>